<evidence type="ECO:0000313" key="5">
    <source>
        <dbReference type="Proteomes" id="UP000199451"/>
    </source>
</evidence>
<keyword evidence="5" id="KW-1185">Reference proteome</keyword>
<keyword evidence="2" id="KW-0378">Hydrolase</keyword>
<organism evidence="4 5">
    <name type="scientific">Halogranum gelatinilyticum</name>
    <dbReference type="NCBI Taxonomy" id="660521"/>
    <lineage>
        <taxon>Archaea</taxon>
        <taxon>Methanobacteriati</taxon>
        <taxon>Methanobacteriota</taxon>
        <taxon>Stenosarchaea group</taxon>
        <taxon>Halobacteria</taxon>
        <taxon>Halobacteriales</taxon>
        <taxon>Haloferacaceae</taxon>
    </lineage>
</organism>
<dbReference type="STRING" id="660521.SAMN04487949_1660"/>
<dbReference type="AlphaFoldDB" id="A0A1G9T854"/>
<sequence length="226" mass="23323">MAAEGPHADQPIETAGAPLAVADAAVVMLHGRGDSPRNFLRLTDEFHHRGVLAIAPEAAGRAWYPGPLEEPRENKEPWLSSALALVNRAVDVAADAGIPPERVVFVGFSQGGSIAAEYVASQPRRYGGLAVLAGSLFGPDAGGDHGGDLDGTPVFLGCGADDPHVDADRIRGSAATFRRLGADVTDRVYDGLGHSINDDEIAAIDRLVGGVAGISGVAGDDTRDES</sequence>
<dbReference type="SUPFAM" id="SSF53474">
    <property type="entry name" value="alpha/beta-Hydrolases"/>
    <property type="match status" value="1"/>
</dbReference>
<gene>
    <name evidence="4" type="ORF">SAMN04487949_1660</name>
</gene>
<proteinExistence type="inferred from homology"/>
<dbReference type="GO" id="GO:0016787">
    <property type="term" value="F:hydrolase activity"/>
    <property type="evidence" value="ECO:0007669"/>
    <property type="project" value="UniProtKB-KW"/>
</dbReference>
<name>A0A1G9T854_9EURY</name>
<dbReference type="Pfam" id="PF02230">
    <property type="entry name" value="Abhydrolase_2"/>
    <property type="match status" value="1"/>
</dbReference>
<evidence type="ECO:0000256" key="1">
    <source>
        <dbReference type="ARBA" id="ARBA00006499"/>
    </source>
</evidence>
<dbReference type="PANTHER" id="PTHR10655:SF17">
    <property type="entry name" value="LYSOPHOSPHOLIPASE-LIKE PROTEIN 1"/>
    <property type="match status" value="1"/>
</dbReference>
<dbReference type="InterPro" id="IPR050565">
    <property type="entry name" value="LYPA1-2/EST-like"/>
</dbReference>
<feature type="domain" description="Phospholipase/carboxylesterase/thioesterase" evidence="3">
    <location>
        <begin position="22"/>
        <end position="205"/>
    </location>
</feature>
<dbReference type="InterPro" id="IPR003140">
    <property type="entry name" value="PLipase/COase/thioEstase"/>
</dbReference>
<comment type="similarity">
    <text evidence="1">Belongs to the AB hydrolase superfamily. AB hydrolase 2 family.</text>
</comment>
<dbReference type="Proteomes" id="UP000199451">
    <property type="component" value="Unassembled WGS sequence"/>
</dbReference>
<evidence type="ECO:0000259" key="3">
    <source>
        <dbReference type="Pfam" id="PF02230"/>
    </source>
</evidence>
<dbReference type="Gene3D" id="3.40.50.1820">
    <property type="entry name" value="alpha/beta hydrolase"/>
    <property type="match status" value="1"/>
</dbReference>
<reference evidence="5" key="1">
    <citation type="submission" date="2016-10" db="EMBL/GenBank/DDBJ databases">
        <authorList>
            <person name="Varghese N."/>
            <person name="Submissions S."/>
        </authorList>
    </citation>
    <scope>NUCLEOTIDE SEQUENCE [LARGE SCALE GENOMIC DNA]</scope>
    <source>
        <strain evidence="5">CGMCC 1.10119</strain>
    </source>
</reference>
<evidence type="ECO:0000256" key="2">
    <source>
        <dbReference type="ARBA" id="ARBA00022801"/>
    </source>
</evidence>
<evidence type="ECO:0000313" key="4">
    <source>
        <dbReference type="EMBL" id="SDM43828.1"/>
    </source>
</evidence>
<dbReference type="OrthoDB" id="203477at2157"/>
<protein>
    <submittedName>
        <fullName evidence="4">Phospholipase/carboxylesterase</fullName>
    </submittedName>
</protein>
<accession>A0A1G9T854</accession>
<dbReference type="InterPro" id="IPR029058">
    <property type="entry name" value="AB_hydrolase_fold"/>
</dbReference>
<dbReference type="EMBL" id="FNHL01000002">
    <property type="protein sequence ID" value="SDM43828.1"/>
    <property type="molecule type" value="Genomic_DNA"/>
</dbReference>
<dbReference type="PANTHER" id="PTHR10655">
    <property type="entry name" value="LYSOPHOSPHOLIPASE-RELATED"/>
    <property type="match status" value="1"/>
</dbReference>
<dbReference type="RefSeq" id="WP_089696361.1">
    <property type="nucleotide sequence ID" value="NZ_FNHL01000002.1"/>
</dbReference>